<evidence type="ECO:0000313" key="3">
    <source>
        <dbReference type="Proteomes" id="UP001209878"/>
    </source>
</evidence>
<dbReference type="AlphaFoldDB" id="A0AAD9MTA8"/>
<feature type="chain" id="PRO_5042114557" evidence="1">
    <location>
        <begin position="17"/>
        <end position="292"/>
    </location>
</feature>
<name>A0AAD9MTA8_RIDPI</name>
<evidence type="ECO:0000256" key="1">
    <source>
        <dbReference type="SAM" id="SignalP"/>
    </source>
</evidence>
<sequence>MAKYFIALLALAAVYAAEGRYDGAWNGYDYDCCRNRRSNFFYPSLVKPVPYYYRCVGMRVTYGRCPSNQCVTVSGSCGLCNDRCRNSRHAHYYTSSLFYGRYYYKCNRGAAYYRSCEMNQSFYPGLGRCGCRESYCERYSGWQSTVCSGCGSYVYCRYGRPIRYRRCPWNRRHYDCHRHRCVNRCNTAVAVDKQISRVRSLVCLIVVEENATTGQVLMGDEPNINYLFAVNAMTIDCLHTIKCEIQWRSCLVYYLFISGTFLISHYTQHRDCCSPSNLLSMLYLTEYITGTM</sequence>
<gene>
    <name evidence="2" type="ORF">NP493_4048g00001</name>
</gene>
<dbReference type="EMBL" id="JAODUO010004042">
    <property type="protein sequence ID" value="KAK2145012.1"/>
    <property type="molecule type" value="Genomic_DNA"/>
</dbReference>
<accession>A0AAD9MTA8</accession>
<reference evidence="2" key="1">
    <citation type="journal article" date="2023" name="Mol. Biol. Evol.">
        <title>Third-Generation Sequencing Reveals the Adaptive Role of the Epigenome in Three Deep-Sea Polychaetes.</title>
        <authorList>
            <person name="Perez M."/>
            <person name="Aroh O."/>
            <person name="Sun Y."/>
            <person name="Lan Y."/>
            <person name="Juniper S.K."/>
            <person name="Young C.R."/>
            <person name="Angers B."/>
            <person name="Qian P.Y."/>
        </authorList>
    </citation>
    <scope>NUCLEOTIDE SEQUENCE</scope>
    <source>
        <strain evidence="2">R07B-5</strain>
    </source>
</reference>
<comment type="caution">
    <text evidence="2">The sequence shown here is derived from an EMBL/GenBank/DDBJ whole genome shotgun (WGS) entry which is preliminary data.</text>
</comment>
<organism evidence="2 3">
    <name type="scientific">Ridgeia piscesae</name>
    <name type="common">Tubeworm</name>
    <dbReference type="NCBI Taxonomy" id="27915"/>
    <lineage>
        <taxon>Eukaryota</taxon>
        <taxon>Metazoa</taxon>
        <taxon>Spiralia</taxon>
        <taxon>Lophotrochozoa</taxon>
        <taxon>Annelida</taxon>
        <taxon>Polychaeta</taxon>
        <taxon>Sedentaria</taxon>
        <taxon>Canalipalpata</taxon>
        <taxon>Sabellida</taxon>
        <taxon>Siboglinidae</taxon>
        <taxon>Ridgeia</taxon>
    </lineage>
</organism>
<feature type="signal peptide" evidence="1">
    <location>
        <begin position="1"/>
        <end position="16"/>
    </location>
</feature>
<protein>
    <submittedName>
        <fullName evidence="2">Uncharacterized protein</fullName>
    </submittedName>
</protein>
<proteinExistence type="predicted"/>
<keyword evidence="3" id="KW-1185">Reference proteome</keyword>
<evidence type="ECO:0000313" key="2">
    <source>
        <dbReference type="EMBL" id="KAK2145012.1"/>
    </source>
</evidence>
<dbReference type="Proteomes" id="UP001209878">
    <property type="component" value="Unassembled WGS sequence"/>
</dbReference>
<keyword evidence="1" id="KW-0732">Signal</keyword>